<feature type="compositionally biased region" description="Basic and acidic residues" evidence="1">
    <location>
        <begin position="41"/>
        <end position="51"/>
    </location>
</feature>
<accession>A0A822XKN5</accession>
<dbReference type="AlphaFoldDB" id="A0A822XKN5"/>
<organism evidence="2 3">
    <name type="scientific">Nelumbo nucifera</name>
    <name type="common">Sacred lotus</name>
    <dbReference type="NCBI Taxonomy" id="4432"/>
    <lineage>
        <taxon>Eukaryota</taxon>
        <taxon>Viridiplantae</taxon>
        <taxon>Streptophyta</taxon>
        <taxon>Embryophyta</taxon>
        <taxon>Tracheophyta</taxon>
        <taxon>Spermatophyta</taxon>
        <taxon>Magnoliopsida</taxon>
        <taxon>Proteales</taxon>
        <taxon>Nelumbonaceae</taxon>
        <taxon>Nelumbo</taxon>
    </lineage>
</organism>
<keyword evidence="3" id="KW-1185">Reference proteome</keyword>
<proteinExistence type="predicted"/>
<name>A0A822XKN5_NELNU</name>
<gene>
    <name evidence="2" type="ORF">HUJ06_022035</name>
</gene>
<evidence type="ECO:0000256" key="1">
    <source>
        <dbReference type="SAM" id="MobiDB-lite"/>
    </source>
</evidence>
<evidence type="ECO:0000313" key="3">
    <source>
        <dbReference type="Proteomes" id="UP000607653"/>
    </source>
</evidence>
<feature type="region of interest" description="Disordered" evidence="1">
    <location>
        <begin position="18"/>
        <end position="59"/>
    </location>
</feature>
<dbReference type="EMBL" id="DUZY01000001">
    <property type="protein sequence ID" value="DAD20572.1"/>
    <property type="molecule type" value="Genomic_DNA"/>
</dbReference>
<protein>
    <submittedName>
        <fullName evidence="2">Uncharacterized protein</fullName>
    </submittedName>
</protein>
<reference evidence="2 3" key="1">
    <citation type="journal article" date="2020" name="Mol. Biol. Evol.">
        <title>Distinct Expression and Methylation Patterns for Genes with Different Fates following a Single Whole-Genome Duplication in Flowering Plants.</title>
        <authorList>
            <person name="Shi T."/>
            <person name="Rahmani R.S."/>
            <person name="Gugger P.F."/>
            <person name="Wang M."/>
            <person name="Li H."/>
            <person name="Zhang Y."/>
            <person name="Li Z."/>
            <person name="Wang Q."/>
            <person name="Van de Peer Y."/>
            <person name="Marchal K."/>
            <person name="Chen J."/>
        </authorList>
    </citation>
    <scope>NUCLEOTIDE SEQUENCE [LARGE SCALE GENOMIC DNA]</scope>
    <source>
        <tissue evidence="2">Leaf</tissue>
    </source>
</reference>
<evidence type="ECO:0000313" key="2">
    <source>
        <dbReference type="EMBL" id="DAD20572.1"/>
    </source>
</evidence>
<sequence length="59" mass="6632">MVDLLSLKSTTVESIGPELQIHFSPEPRNPKTHLGVPMQLERSRKSIETSKNKKSTKNS</sequence>
<comment type="caution">
    <text evidence="2">The sequence shown here is derived from an EMBL/GenBank/DDBJ whole genome shotgun (WGS) entry which is preliminary data.</text>
</comment>
<dbReference type="Proteomes" id="UP000607653">
    <property type="component" value="Unassembled WGS sequence"/>
</dbReference>